<proteinExistence type="inferred from homology"/>
<evidence type="ECO:0000256" key="5">
    <source>
        <dbReference type="ARBA" id="ARBA00023002"/>
    </source>
</evidence>
<comment type="cofactor">
    <cofactor evidence="1">
        <name>FAD</name>
        <dbReference type="ChEBI" id="CHEBI:57692"/>
    </cofactor>
</comment>
<evidence type="ECO:0000256" key="3">
    <source>
        <dbReference type="ARBA" id="ARBA00022630"/>
    </source>
</evidence>
<evidence type="ECO:0000256" key="2">
    <source>
        <dbReference type="ARBA" id="ARBA00005466"/>
    </source>
</evidence>
<gene>
    <name evidence="7" type="ORF">SAMN05216559_1901</name>
</gene>
<dbReference type="SUPFAM" id="SSF56176">
    <property type="entry name" value="FAD-binding/transporter-associated domain-like"/>
    <property type="match status" value="1"/>
</dbReference>
<dbReference type="GO" id="GO:0016491">
    <property type="term" value="F:oxidoreductase activity"/>
    <property type="evidence" value="ECO:0007669"/>
    <property type="project" value="UniProtKB-KW"/>
</dbReference>
<feature type="domain" description="FAD-binding PCMH-type" evidence="6">
    <location>
        <begin position="46"/>
        <end position="217"/>
    </location>
</feature>
<dbReference type="Gene3D" id="3.30.465.10">
    <property type="match status" value="1"/>
</dbReference>
<dbReference type="PROSITE" id="PS00862">
    <property type="entry name" value="OX2_COVAL_FAD"/>
    <property type="match status" value="1"/>
</dbReference>
<dbReference type="EMBL" id="FOZK01000002">
    <property type="protein sequence ID" value="SFR97705.1"/>
    <property type="molecule type" value="Genomic_DNA"/>
</dbReference>
<dbReference type="InterPro" id="IPR016169">
    <property type="entry name" value="FAD-bd_PCMH_sub2"/>
</dbReference>
<keyword evidence="8" id="KW-1185">Reference proteome</keyword>
<keyword evidence="3" id="KW-0285">Flavoprotein</keyword>
<protein>
    <submittedName>
        <fullName evidence="7">FAD/FMN-containing dehydrogenase</fullName>
    </submittedName>
</protein>
<dbReference type="AlphaFoldDB" id="A0A1I6L2L9"/>
<evidence type="ECO:0000313" key="7">
    <source>
        <dbReference type="EMBL" id="SFR97705.1"/>
    </source>
</evidence>
<sequence length="473" mass="52502">MSEYPSTRDVFELEAHLETLRTELRGEILLPADDDYDVVRSVWNGMIDRKPSVIARCTGTRDVVATVDFAREHDLAVSIHGGGHNVAGNAVSDGGLMIDLSRMNGVRVDREDRTVRVEGGAVLGDVDHETQLFGLATPLGAVSETGVAGLTLNGGYGHLSREHGLACDNLTEVDIVTADGEVRTASEDRNEDLFWAIRGGGGNFGVVTSFEYDLHEVGPEVYATFVWYHADDAAMWLDRFRDWADSAPRTAGVLPFTAHVPELDEFPEESWGEPALAFLGSYRGDLDEATDVYAPLLDTERAIADFSGRTSFEDLQAMLDEDYPDGMRYYWKSTYLTELSDEVVDVVRRYNEEAPSTLSTIDIWSLGGAVSDVPQEATAFWHRDKPFMVNFEANWEDPDDDDENVQWAREGLAELEELPVAAGRYGNFPGLGEDPTTALFGDNYDRLVDVKIKYDPENRFRFNQNVAPRSGSD</sequence>
<reference evidence="7 8" key="1">
    <citation type="submission" date="2016-10" db="EMBL/GenBank/DDBJ databases">
        <authorList>
            <person name="de Groot N.N."/>
        </authorList>
    </citation>
    <scope>NUCLEOTIDE SEQUENCE [LARGE SCALE GENOMIC DNA]</scope>
    <source>
        <strain evidence="7 8">CGMCC 1.10457</strain>
    </source>
</reference>
<dbReference type="Proteomes" id="UP000199062">
    <property type="component" value="Unassembled WGS sequence"/>
</dbReference>
<dbReference type="InterPro" id="IPR006094">
    <property type="entry name" value="Oxid_FAD_bind_N"/>
</dbReference>
<dbReference type="Pfam" id="PF08031">
    <property type="entry name" value="BBE"/>
    <property type="match status" value="1"/>
</dbReference>
<dbReference type="InterPro" id="IPR016166">
    <property type="entry name" value="FAD-bd_PCMH"/>
</dbReference>
<dbReference type="PANTHER" id="PTHR42973:SF39">
    <property type="entry name" value="FAD-BINDING PCMH-TYPE DOMAIN-CONTAINING PROTEIN"/>
    <property type="match status" value="1"/>
</dbReference>
<dbReference type="Gene3D" id="3.30.43.10">
    <property type="entry name" value="Uridine Diphospho-n-acetylenolpyruvylglucosamine Reductase, domain 2"/>
    <property type="match status" value="1"/>
</dbReference>
<dbReference type="OrthoDB" id="213514at2157"/>
<dbReference type="STRING" id="767519.SAMN05216559_1901"/>
<dbReference type="InterPro" id="IPR050416">
    <property type="entry name" value="FAD-linked_Oxidoreductase"/>
</dbReference>
<keyword evidence="5" id="KW-0560">Oxidoreductase</keyword>
<evidence type="ECO:0000256" key="1">
    <source>
        <dbReference type="ARBA" id="ARBA00001974"/>
    </source>
</evidence>
<evidence type="ECO:0000256" key="4">
    <source>
        <dbReference type="ARBA" id="ARBA00022827"/>
    </source>
</evidence>
<dbReference type="PANTHER" id="PTHR42973">
    <property type="entry name" value="BINDING OXIDOREDUCTASE, PUTATIVE (AFU_ORTHOLOGUE AFUA_1G17690)-RELATED"/>
    <property type="match status" value="1"/>
</dbReference>
<evidence type="ECO:0000313" key="8">
    <source>
        <dbReference type="Proteomes" id="UP000199062"/>
    </source>
</evidence>
<dbReference type="InterPro" id="IPR036318">
    <property type="entry name" value="FAD-bd_PCMH-like_sf"/>
</dbReference>
<dbReference type="Pfam" id="PF01565">
    <property type="entry name" value="FAD_binding_4"/>
    <property type="match status" value="1"/>
</dbReference>
<dbReference type="GO" id="GO:0071949">
    <property type="term" value="F:FAD binding"/>
    <property type="evidence" value="ECO:0007669"/>
    <property type="project" value="InterPro"/>
</dbReference>
<dbReference type="PROSITE" id="PS51387">
    <property type="entry name" value="FAD_PCMH"/>
    <property type="match status" value="1"/>
</dbReference>
<keyword evidence="4" id="KW-0274">FAD</keyword>
<name>A0A1I6L2L9_9EURY</name>
<dbReference type="InterPro" id="IPR012951">
    <property type="entry name" value="BBE"/>
</dbReference>
<dbReference type="InterPro" id="IPR016167">
    <property type="entry name" value="FAD-bd_PCMH_sub1"/>
</dbReference>
<accession>A0A1I6L2L9</accession>
<evidence type="ECO:0000259" key="6">
    <source>
        <dbReference type="PROSITE" id="PS51387"/>
    </source>
</evidence>
<dbReference type="Gene3D" id="3.40.462.20">
    <property type="match status" value="1"/>
</dbReference>
<organism evidence="7 8">
    <name type="scientific">Halomicrobium zhouii</name>
    <dbReference type="NCBI Taxonomy" id="767519"/>
    <lineage>
        <taxon>Archaea</taxon>
        <taxon>Methanobacteriati</taxon>
        <taxon>Methanobacteriota</taxon>
        <taxon>Stenosarchaea group</taxon>
        <taxon>Halobacteria</taxon>
        <taxon>Halobacteriales</taxon>
        <taxon>Haloarculaceae</taxon>
        <taxon>Halomicrobium</taxon>
    </lineage>
</organism>
<comment type="similarity">
    <text evidence="2">Belongs to the oxygen-dependent FAD-linked oxidoreductase family.</text>
</comment>
<dbReference type="InterPro" id="IPR006093">
    <property type="entry name" value="Oxy_OxRdtase_FAD_BS"/>
</dbReference>